<name>A0A024AZ98_9CAUD</name>
<keyword evidence="2" id="KW-1185">Reference proteome</keyword>
<evidence type="ECO:0000313" key="1">
    <source>
        <dbReference type="EMBL" id="AHZ09634.1"/>
    </source>
</evidence>
<dbReference type="Proteomes" id="UP000026902">
    <property type="component" value="Segment"/>
</dbReference>
<evidence type="ECO:0000313" key="2">
    <source>
        <dbReference type="Proteomes" id="UP000026902"/>
    </source>
</evidence>
<accession>A0A024AZ98</accession>
<proteinExistence type="predicted"/>
<sequence>MKLIQNQKLCRYHANQMWEEYPDMTLIIQNVDSVYDCDECMLLAKGLLETLQRHPEAVEEAKKLVKRGKSTDGKTS</sequence>
<protein>
    <submittedName>
        <fullName evidence="1">Uncharacterized protein</fullName>
    </submittedName>
</protein>
<reference evidence="2" key="1">
    <citation type="submission" date="2014-09" db="EMBL/GenBank/DDBJ databases">
        <authorList>
            <person name="Sauder A.B."/>
            <person name="McKenzie Q.R."/>
            <person name="Temple L.M."/>
            <person name="Alexis B.K."/>
            <person name="Al-Atrache Z."/>
            <person name="Lewis L.O."/>
            <person name="Loesser-Casey K.E."/>
            <person name="Mitchell K.J."/>
        </authorList>
    </citation>
    <scope>NUCLEOTIDE SEQUENCE [LARGE SCALE GENOMIC DNA]</scope>
</reference>
<dbReference type="RefSeq" id="YP_009037100.1">
    <property type="nucleotide sequence ID" value="NC_024216.1"/>
</dbReference>
<dbReference type="EMBL" id="KJ489397">
    <property type="protein sequence ID" value="AHZ09634.1"/>
    <property type="molecule type" value="Genomic_DNA"/>
</dbReference>
<dbReference type="KEGG" id="vg:19526500"/>
<dbReference type="GeneID" id="19526500"/>
<organism evidence="1 2">
    <name type="scientific">Bacillus phage CAM003</name>
    <dbReference type="NCBI Taxonomy" id="1486657"/>
    <lineage>
        <taxon>Viruses</taxon>
        <taxon>Duplodnaviria</taxon>
        <taxon>Heunggongvirae</taxon>
        <taxon>Uroviricota</taxon>
        <taxon>Caudoviricetes</taxon>
        <taxon>Herelleviridae</taxon>
        <taxon>Bastillevirinae</taxon>
        <taxon>Bastillevirus</taxon>
        <taxon>Bastillevirus CAM003</taxon>
    </lineage>
</organism>